<dbReference type="Proteomes" id="UP000182517">
    <property type="component" value="Chromosome"/>
</dbReference>
<evidence type="ECO:0000313" key="2">
    <source>
        <dbReference type="Proteomes" id="UP000182517"/>
    </source>
</evidence>
<dbReference type="STRING" id="1842532.A7E78_04995"/>
<reference evidence="1 2" key="1">
    <citation type="journal article" date="2017" name="Genome Announc.">
        <title>Complete Genome Sequences of Two Acetylene-Fermenting Pelobacter acetylenicus Strains.</title>
        <authorList>
            <person name="Sutton J.M."/>
            <person name="Baesman S.M."/>
            <person name="Fierst J.L."/>
            <person name="Poret-Peterson A.T."/>
            <person name="Oremland R.S."/>
            <person name="Dunlap D.S."/>
            <person name="Akob D.M."/>
        </authorList>
    </citation>
    <scope>NUCLEOTIDE SEQUENCE [LARGE SCALE GENOMIC DNA]</scope>
    <source>
        <strain evidence="1 2">SFB93</strain>
    </source>
</reference>
<evidence type="ECO:0000313" key="1">
    <source>
        <dbReference type="EMBL" id="APG27251.1"/>
    </source>
</evidence>
<keyword evidence="2" id="KW-1185">Reference proteome</keyword>
<gene>
    <name evidence="1" type="ORF">A7E78_04995</name>
</gene>
<dbReference type="AlphaFoldDB" id="A0A1L3GMX4"/>
<dbReference type="KEGG" id="pef:A7E78_04995"/>
<dbReference type="Pfam" id="PF13689">
    <property type="entry name" value="DUF4154"/>
    <property type="match status" value="1"/>
</dbReference>
<protein>
    <recommendedName>
        <fullName evidence="3">Transmembrane protein</fullName>
    </recommendedName>
</protein>
<name>A0A1L3GMX4_9BACT</name>
<organism evidence="1 2">
    <name type="scientific">Syntrophotalea acetylenivorans</name>
    <dbReference type="NCBI Taxonomy" id="1842532"/>
    <lineage>
        <taxon>Bacteria</taxon>
        <taxon>Pseudomonadati</taxon>
        <taxon>Thermodesulfobacteriota</taxon>
        <taxon>Desulfuromonadia</taxon>
        <taxon>Desulfuromonadales</taxon>
        <taxon>Syntrophotaleaceae</taxon>
        <taxon>Syntrophotalea</taxon>
    </lineage>
</organism>
<sequence length="198" mass="22055">MTIRHSSWGRRLLAFVLLTLLLLSAGVVPSDALEPAPEDAVKAAMLYNFVQFVRWPNSFVPAEQELVLGILGRDSLQEWLLDLALEGDRGGSLKTVELDSLHDLSAQKHTLHVLYIGRTAHQDLQAVLRVLDGVPVLTVSDDELFIKQGGMMNFVRQNSRIRFDLNLDAAAKGRLKISSRLYGLARLIVKDDVTQEGR</sequence>
<dbReference type="EMBL" id="CP015519">
    <property type="protein sequence ID" value="APG27251.1"/>
    <property type="molecule type" value="Genomic_DNA"/>
</dbReference>
<dbReference type="InterPro" id="IPR025293">
    <property type="entry name" value="YfiR/HmsC-like"/>
</dbReference>
<dbReference type="OrthoDB" id="9803365at2"/>
<dbReference type="RefSeq" id="WP_072283216.1">
    <property type="nucleotide sequence ID" value="NZ_CP015519.1"/>
</dbReference>
<proteinExistence type="predicted"/>
<accession>A0A1L3GMX4</accession>
<evidence type="ECO:0008006" key="3">
    <source>
        <dbReference type="Google" id="ProtNLM"/>
    </source>
</evidence>